<dbReference type="RefSeq" id="WP_354151665.1">
    <property type="nucleotide sequence ID" value="NZ_JBEPMN010000006.1"/>
</dbReference>
<evidence type="ECO:0000259" key="1">
    <source>
        <dbReference type="Pfam" id="PF09722"/>
    </source>
</evidence>
<proteinExistence type="predicted"/>
<organism evidence="4 5">
    <name type="scientific">Aquamicrobium ahrensii</name>
    <dbReference type="NCBI Taxonomy" id="469551"/>
    <lineage>
        <taxon>Bacteria</taxon>
        <taxon>Pseudomonadati</taxon>
        <taxon>Pseudomonadota</taxon>
        <taxon>Alphaproteobacteria</taxon>
        <taxon>Hyphomicrobiales</taxon>
        <taxon>Phyllobacteriaceae</taxon>
        <taxon>Aquamicrobium</taxon>
    </lineage>
</organism>
<name>A0ABV2KL32_9HYPH</name>
<gene>
    <name evidence="4" type="ORF">ABID44_002124</name>
</gene>
<feature type="domain" description="Antitoxin Xre/MbcA/ParS-like toxin-binding" evidence="1">
    <location>
        <begin position="183"/>
        <end position="221"/>
    </location>
</feature>
<dbReference type="Proteomes" id="UP001549143">
    <property type="component" value="Unassembled WGS sequence"/>
</dbReference>
<dbReference type="InterPro" id="IPR056313">
    <property type="entry name" value="Xre_MbcA_ParS-like_N"/>
</dbReference>
<protein>
    <recommendedName>
        <fullName evidence="6">Antitoxin Xre/MbcA/ParS-like toxin-binding domain-containing protein</fullName>
    </recommendedName>
</protein>
<evidence type="ECO:0000313" key="4">
    <source>
        <dbReference type="EMBL" id="MET3661796.1"/>
    </source>
</evidence>
<feature type="domain" description="Antitoxin Xre/MbcA/ParS-like middle" evidence="3">
    <location>
        <begin position="125"/>
        <end position="175"/>
    </location>
</feature>
<dbReference type="InterPro" id="IPR024467">
    <property type="entry name" value="Xre/MbcA/ParS-like_toxin-bd"/>
</dbReference>
<evidence type="ECO:0000259" key="3">
    <source>
        <dbReference type="Pfam" id="PF23125"/>
    </source>
</evidence>
<keyword evidence="5" id="KW-1185">Reference proteome</keyword>
<comment type="caution">
    <text evidence="4">The sequence shown here is derived from an EMBL/GenBank/DDBJ whole genome shotgun (WGS) entry which is preliminary data.</text>
</comment>
<feature type="domain" description="Antitoxin Xre/MbcA/ParS-like N-terminal" evidence="2">
    <location>
        <begin position="19"/>
        <end position="91"/>
    </location>
</feature>
<dbReference type="EMBL" id="JBEPMN010000006">
    <property type="protein sequence ID" value="MET3661796.1"/>
    <property type="molecule type" value="Genomic_DNA"/>
</dbReference>
<dbReference type="Pfam" id="PF09722">
    <property type="entry name" value="Xre_MbcA_ParS_C"/>
    <property type="match status" value="1"/>
</dbReference>
<evidence type="ECO:0000313" key="5">
    <source>
        <dbReference type="Proteomes" id="UP001549143"/>
    </source>
</evidence>
<reference evidence="4 5" key="1">
    <citation type="submission" date="2024-06" db="EMBL/GenBank/DDBJ databases">
        <title>Genomic Encyclopedia of Type Strains, Phase IV (KMG-IV): sequencing the most valuable type-strain genomes for metagenomic binning, comparative biology and taxonomic classification.</title>
        <authorList>
            <person name="Goeker M."/>
        </authorList>
    </citation>
    <scope>NUCLEOTIDE SEQUENCE [LARGE SCALE GENOMIC DNA]</scope>
    <source>
        <strain evidence="4 5">DSM 19730</strain>
    </source>
</reference>
<dbReference type="Pfam" id="PF23125">
    <property type="entry name" value="Xre-MbcA-ParS_M"/>
    <property type="match status" value="1"/>
</dbReference>
<accession>A0ABV2KL32</accession>
<dbReference type="InterPro" id="IPR056312">
    <property type="entry name" value="Xre-MbcA-ParS_M"/>
</dbReference>
<evidence type="ECO:0008006" key="6">
    <source>
        <dbReference type="Google" id="ProtNLM"/>
    </source>
</evidence>
<sequence length="228" mass="25288">MATRRRLSRDIFRSRLAKREELEIQIAKQIGELLREHDPTLHLPGIRTASGLAAMIAAQIAVQPQSVQRSMASLEDHLTELATDFVANVVETAQSNLDHGIKRFYAAAPINPDGLQLPDDWAGPVAGPSLIEKHFGINRSTLHRWHKRGDCIALNAKTSKKPVFPLKQFLDGRPVDGLAEVITIFGDQRAAWQWLTSPNVALNGEDPIDLLIEGEQDRVIELARSSQS</sequence>
<evidence type="ECO:0000259" key="2">
    <source>
        <dbReference type="Pfam" id="PF23124"/>
    </source>
</evidence>
<dbReference type="Pfam" id="PF23124">
    <property type="entry name" value="Xre_MbcA_ParS-like_N"/>
    <property type="match status" value="1"/>
</dbReference>